<dbReference type="EMBL" id="JANIIK010000115">
    <property type="protein sequence ID" value="KAJ3589714.1"/>
    <property type="molecule type" value="Genomic_DNA"/>
</dbReference>
<dbReference type="AlphaFoldDB" id="A0A9Q0DIE6"/>
<comment type="caution">
    <text evidence="2">The sequence shown here is derived from an EMBL/GenBank/DDBJ whole genome shotgun (WGS) entry which is preliminary data.</text>
</comment>
<feature type="compositionally biased region" description="Gly residues" evidence="1">
    <location>
        <begin position="114"/>
        <end position="125"/>
    </location>
</feature>
<keyword evidence="3" id="KW-1185">Reference proteome</keyword>
<protein>
    <submittedName>
        <fullName evidence="2">Uncharacterized protein</fullName>
    </submittedName>
</protein>
<accession>A0A9Q0DIE6</accession>
<name>A0A9Q0DIE6_9TELE</name>
<feature type="region of interest" description="Disordered" evidence="1">
    <location>
        <begin position="99"/>
        <end position="164"/>
    </location>
</feature>
<evidence type="ECO:0000256" key="1">
    <source>
        <dbReference type="SAM" id="MobiDB-lite"/>
    </source>
</evidence>
<sequence>MDHNASITATATKVKAGLSMAPCFVCLYINGVMLFSLNRGVPGVSSLPALWSPAAQRLPPPAHCRGCPHVRLLIGAGRRHHHRLPAHPRHHVAGALRGHLPPAATQPDLHAAAGGDGVAFGGGGPRGRDSVLRSSVPPGVRHADVLQPARAADPPQSSPESTCL</sequence>
<organism evidence="2 3">
    <name type="scientific">Muraenolepis orangiensis</name>
    <name type="common">Patagonian moray cod</name>
    <dbReference type="NCBI Taxonomy" id="630683"/>
    <lineage>
        <taxon>Eukaryota</taxon>
        <taxon>Metazoa</taxon>
        <taxon>Chordata</taxon>
        <taxon>Craniata</taxon>
        <taxon>Vertebrata</taxon>
        <taxon>Euteleostomi</taxon>
        <taxon>Actinopterygii</taxon>
        <taxon>Neopterygii</taxon>
        <taxon>Teleostei</taxon>
        <taxon>Neoteleostei</taxon>
        <taxon>Acanthomorphata</taxon>
        <taxon>Zeiogadaria</taxon>
        <taxon>Gadariae</taxon>
        <taxon>Gadiformes</taxon>
        <taxon>Muraenolepidoidei</taxon>
        <taxon>Muraenolepididae</taxon>
        <taxon>Muraenolepis</taxon>
    </lineage>
</organism>
<gene>
    <name evidence="2" type="ORF">NHX12_010557</name>
</gene>
<dbReference type="Proteomes" id="UP001148018">
    <property type="component" value="Unassembled WGS sequence"/>
</dbReference>
<reference evidence="2" key="1">
    <citation type="submission" date="2022-07" db="EMBL/GenBank/DDBJ databases">
        <title>Chromosome-level genome of Muraenolepis orangiensis.</title>
        <authorList>
            <person name="Kim J."/>
        </authorList>
    </citation>
    <scope>NUCLEOTIDE SEQUENCE</scope>
    <source>
        <strain evidence="2">KU_S4_2022</strain>
        <tissue evidence="2">Muscle</tissue>
    </source>
</reference>
<evidence type="ECO:0000313" key="3">
    <source>
        <dbReference type="Proteomes" id="UP001148018"/>
    </source>
</evidence>
<evidence type="ECO:0000313" key="2">
    <source>
        <dbReference type="EMBL" id="KAJ3589714.1"/>
    </source>
</evidence>
<proteinExistence type="predicted"/>